<dbReference type="AlphaFoldDB" id="A0A497EXF0"/>
<sequence>MVMSPLFLLTLLVFLGGYVGSLMSGGSLLVFSGLTFLDIPLKVRIGTLKFLIMVLTLFSAITYLKGKAVNVRLVPSLAFPSIIGSLLGAKIILSLPDDVVNIVVAFLLFLGVVFTLKLESKVTPEITGMEAKGGILPILAGVLIGVYIGMLGIASTILTISVLVALFRFKLLVANGTAKMIIFANNLAACIIYGVYGSVDLFIGSLMSIPIAIGAWAGAKTALKIGSSTLKIIFIAMAAITSIKLLSEIIW</sequence>
<evidence type="ECO:0000256" key="3">
    <source>
        <dbReference type="ARBA" id="ARBA00022475"/>
    </source>
</evidence>
<dbReference type="GO" id="GO:0005886">
    <property type="term" value="C:plasma membrane"/>
    <property type="evidence" value="ECO:0007669"/>
    <property type="project" value="UniProtKB-SubCell"/>
</dbReference>
<feature type="transmembrane region" description="Helical" evidence="7">
    <location>
        <begin position="225"/>
        <end position="246"/>
    </location>
</feature>
<comment type="subcellular location">
    <subcellularLocation>
        <location evidence="1 7">Cell membrane</location>
        <topology evidence="1 7">Multi-pass membrane protein</topology>
    </subcellularLocation>
</comment>
<evidence type="ECO:0000313" key="9">
    <source>
        <dbReference type="Proteomes" id="UP000272051"/>
    </source>
</evidence>
<dbReference type="Proteomes" id="UP000272051">
    <property type="component" value="Unassembled WGS sequence"/>
</dbReference>
<gene>
    <name evidence="8" type="ORF">DRJ33_04965</name>
</gene>
<feature type="transmembrane region" description="Helical" evidence="7">
    <location>
        <begin position="76"/>
        <end position="93"/>
    </location>
</feature>
<feature type="transmembrane region" description="Helical" evidence="7">
    <location>
        <begin position="99"/>
        <end position="118"/>
    </location>
</feature>
<feature type="transmembrane region" description="Helical" evidence="7">
    <location>
        <begin position="138"/>
        <end position="166"/>
    </location>
</feature>
<comment type="similarity">
    <text evidence="7">Belongs to the 4-toluene sulfonate uptake permease (TSUP) (TC 2.A.102) family.</text>
</comment>
<feature type="transmembrane region" description="Helical" evidence="7">
    <location>
        <begin position="45"/>
        <end position="64"/>
    </location>
</feature>
<proteinExistence type="inferred from homology"/>
<keyword evidence="5 7" id="KW-1133">Transmembrane helix</keyword>
<dbReference type="Pfam" id="PF01925">
    <property type="entry name" value="TauE"/>
    <property type="match status" value="1"/>
</dbReference>
<evidence type="ECO:0000256" key="7">
    <source>
        <dbReference type="RuleBase" id="RU363041"/>
    </source>
</evidence>
<evidence type="ECO:0000256" key="2">
    <source>
        <dbReference type="ARBA" id="ARBA00022448"/>
    </source>
</evidence>
<dbReference type="PANTHER" id="PTHR30269">
    <property type="entry name" value="TRANSMEMBRANE PROTEIN YFCA"/>
    <property type="match status" value="1"/>
</dbReference>
<evidence type="ECO:0000256" key="1">
    <source>
        <dbReference type="ARBA" id="ARBA00004651"/>
    </source>
</evidence>
<feature type="transmembrane region" description="Helical" evidence="7">
    <location>
        <begin position="201"/>
        <end position="219"/>
    </location>
</feature>
<name>A0A497EXF0_9CREN</name>
<reference evidence="8 9" key="1">
    <citation type="submission" date="2018-06" db="EMBL/GenBank/DDBJ databases">
        <title>Extensive metabolic versatility and redundancy in microbially diverse, dynamic hydrothermal sediments.</title>
        <authorList>
            <person name="Dombrowski N."/>
            <person name="Teske A."/>
            <person name="Baker B.J."/>
        </authorList>
    </citation>
    <scope>NUCLEOTIDE SEQUENCE [LARGE SCALE GENOMIC DNA]</scope>
    <source>
        <strain evidence="8">B34_G17</strain>
    </source>
</reference>
<evidence type="ECO:0000256" key="4">
    <source>
        <dbReference type="ARBA" id="ARBA00022692"/>
    </source>
</evidence>
<accession>A0A497EXF0</accession>
<dbReference type="PANTHER" id="PTHR30269:SF0">
    <property type="entry name" value="MEMBRANE TRANSPORTER PROTEIN YFCA-RELATED"/>
    <property type="match status" value="1"/>
</dbReference>
<dbReference type="EMBL" id="QMQX01000079">
    <property type="protein sequence ID" value="RLE51895.1"/>
    <property type="molecule type" value="Genomic_DNA"/>
</dbReference>
<keyword evidence="6 7" id="KW-0472">Membrane</keyword>
<evidence type="ECO:0000313" key="8">
    <source>
        <dbReference type="EMBL" id="RLE51895.1"/>
    </source>
</evidence>
<dbReference type="InterPro" id="IPR052017">
    <property type="entry name" value="TSUP"/>
</dbReference>
<organism evidence="8 9">
    <name type="scientific">Thermoproteota archaeon</name>
    <dbReference type="NCBI Taxonomy" id="2056631"/>
    <lineage>
        <taxon>Archaea</taxon>
        <taxon>Thermoproteota</taxon>
    </lineage>
</organism>
<evidence type="ECO:0000256" key="5">
    <source>
        <dbReference type="ARBA" id="ARBA00022989"/>
    </source>
</evidence>
<keyword evidence="2" id="KW-0813">Transport</keyword>
<comment type="caution">
    <text evidence="8">The sequence shown here is derived from an EMBL/GenBank/DDBJ whole genome shotgun (WGS) entry which is preliminary data.</text>
</comment>
<evidence type="ECO:0000256" key="6">
    <source>
        <dbReference type="ARBA" id="ARBA00023136"/>
    </source>
</evidence>
<keyword evidence="4 7" id="KW-0812">Transmembrane</keyword>
<protein>
    <recommendedName>
        <fullName evidence="7">Probable membrane transporter protein</fullName>
    </recommendedName>
</protein>
<feature type="transmembrane region" description="Helical" evidence="7">
    <location>
        <begin position="178"/>
        <end position="196"/>
    </location>
</feature>
<keyword evidence="3 7" id="KW-1003">Cell membrane</keyword>
<dbReference type="InterPro" id="IPR002781">
    <property type="entry name" value="TM_pro_TauE-like"/>
</dbReference>